<dbReference type="RefSeq" id="WP_344148946.1">
    <property type="nucleotide sequence ID" value="NZ_BAAANF010000007.1"/>
</dbReference>
<name>A0ABN2GVQ9_9ACTN</name>
<evidence type="ECO:0000313" key="1">
    <source>
        <dbReference type="EMBL" id="GAA1677617.1"/>
    </source>
</evidence>
<keyword evidence="2" id="KW-1185">Reference proteome</keyword>
<dbReference type="Proteomes" id="UP001500280">
    <property type="component" value="Unassembled WGS sequence"/>
</dbReference>
<reference evidence="1 2" key="1">
    <citation type="journal article" date="2019" name="Int. J. Syst. Evol. Microbiol.">
        <title>The Global Catalogue of Microorganisms (GCM) 10K type strain sequencing project: providing services to taxonomists for standard genome sequencing and annotation.</title>
        <authorList>
            <consortium name="The Broad Institute Genomics Platform"/>
            <consortium name="The Broad Institute Genome Sequencing Center for Infectious Disease"/>
            <person name="Wu L."/>
            <person name="Ma J."/>
        </authorList>
    </citation>
    <scope>NUCLEOTIDE SEQUENCE [LARGE SCALE GENOMIC DNA]</scope>
    <source>
        <strain evidence="1 2">JCM 14307</strain>
    </source>
</reference>
<protein>
    <submittedName>
        <fullName evidence="1">Uncharacterized protein</fullName>
    </submittedName>
</protein>
<gene>
    <name evidence="1" type="ORF">GCM10009745_21320</name>
</gene>
<accession>A0ABN2GVQ9</accession>
<sequence>MDTEPERSYPSPIRDGLFVDRDGVSWRLRGGEVRWRRVRRLIQDPEVDVLHVYLDDVRAVPLSERSALLMRIAPYVEDARKRPEDHTDFRLAEFKAESRSLVVVEESC</sequence>
<organism evidence="1 2">
    <name type="scientific">Kribbella yunnanensis</name>
    <dbReference type="NCBI Taxonomy" id="190194"/>
    <lineage>
        <taxon>Bacteria</taxon>
        <taxon>Bacillati</taxon>
        <taxon>Actinomycetota</taxon>
        <taxon>Actinomycetes</taxon>
        <taxon>Propionibacteriales</taxon>
        <taxon>Kribbellaceae</taxon>
        <taxon>Kribbella</taxon>
    </lineage>
</organism>
<comment type="caution">
    <text evidence="1">The sequence shown here is derived from an EMBL/GenBank/DDBJ whole genome shotgun (WGS) entry which is preliminary data.</text>
</comment>
<evidence type="ECO:0000313" key="2">
    <source>
        <dbReference type="Proteomes" id="UP001500280"/>
    </source>
</evidence>
<dbReference type="EMBL" id="BAAANF010000007">
    <property type="protein sequence ID" value="GAA1677617.1"/>
    <property type="molecule type" value="Genomic_DNA"/>
</dbReference>
<proteinExistence type="predicted"/>